<dbReference type="Pfam" id="PF14501">
    <property type="entry name" value="HATPase_c_5"/>
    <property type="match status" value="1"/>
</dbReference>
<organism evidence="3 4">
    <name type="scientific">Lacrimispora amygdalina</name>
    <dbReference type="NCBI Taxonomy" id="253257"/>
    <lineage>
        <taxon>Bacteria</taxon>
        <taxon>Bacillati</taxon>
        <taxon>Bacillota</taxon>
        <taxon>Clostridia</taxon>
        <taxon>Lachnospirales</taxon>
        <taxon>Lachnospiraceae</taxon>
        <taxon>Lacrimispora</taxon>
    </lineage>
</organism>
<dbReference type="RefSeq" id="WP_117419582.1">
    <property type="nucleotide sequence ID" value="NZ_QOHO01000096.1"/>
</dbReference>
<dbReference type="Proteomes" id="UP000260680">
    <property type="component" value="Unassembled WGS sequence"/>
</dbReference>
<proteinExistence type="predicted"/>
<keyword evidence="1" id="KW-1133">Transmembrane helix</keyword>
<dbReference type="InterPro" id="IPR032834">
    <property type="entry name" value="NatK-like_C"/>
</dbReference>
<evidence type="ECO:0000313" key="3">
    <source>
        <dbReference type="EMBL" id="RFZ76270.1"/>
    </source>
</evidence>
<feature type="transmembrane region" description="Helical" evidence="1">
    <location>
        <begin position="39"/>
        <end position="57"/>
    </location>
</feature>
<name>A0A3E2N5L1_9FIRM</name>
<feature type="transmembrane region" description="Helical" evidence="1">
    <location>
        <begin position="98"/>
        <end position="119"/>
    </location>
</feature>
<dbReference type="GO" id="GO:0042802">
    <property type="term" value="F:identical protein binding"/>
    <property type="evidence" value="ECO:0007669"/>
    <property type="project" value="TreeGrafter"/>
</dbReference>
<dbReference type="GO" id="GO:0005524">
    <property type="term" value="F:ATP binding"/>
    <property type="evidence" value="ECO:0007669"/>
    <property type="project" value="UniProtKB-KW"/>
</dbReference>
<feature type="transmembrane region" description="Helical" evidence="1">
    <location>
        <begin position="131"/>
        <end position="151"/>
    </location>
</feature>
<feature type="transmembrane region" description="Helical" evidence="1">
    <location>
        <begin position="163"/>
        <end position="186"/>
    </location>
</feature>
<feature type="domain" description="Sensor histidine kinase NatK-like C-terminal" evidence="2">
    <location>
        <begin position="298"/>
        <end position="403"/>
    </location>
</feature>
<protein>
    <submittedName>
        <fullName evidence="3">ATP-binding protein</fullName>
    </submittedName>
</protein>
<keyword evidence="1" id="KW-0472">Membrane</keyword>
<evidence type="ECO:0000259" key="2">
    <source>
        <dbReference type="Pfam" id="PF14501"/>
    </source>
</evidence>
<dbReference type="PANTHER" id="PTHR40448">
    <property type="entry name" value="TWO-COMPONENT SENSOR HISTIDINE KINASE"/>
    <property type="match status" value="1"/>
</dbReference>
<feature type="transmembrane region" description="Helical" evidence="1">
    <location>
        <begin position="69"/>
        <end position="86"/>
    </location>
</feature>
<dbReference type="InterPro" id="IPR036890">
    <property type="entry name" value="HATPase_C_sf"/>
</dbReference>
<reference evidence="3 4" key="1">
    <citation type="submission" date="2018-07" db="EMBL/GenBank/DDBJ databases">
        <title>New species, Clostridium PI-S10-A1B.</title>
        <authorList>
            <person name="Krishna G."/>
            <person name="Summeta K."/>
            <person name="Shikha S."/>
            <person name="Prabhu P.B."/>
            <person name="Suresh K."/>
        </authorList>
    </citation>
    <scope>NUCLEOTIDE SEQUENCE [LARGE SCALE GENOMIC DNA]</scope>
    <source>
        <strain evidence="3 4">PI-S10-A1B</strain>
    </source>
</reference>
<dbReference type="AlphaFoldDB" id="A0A3E2N5L1"/>
<gene>
    <name evidence="3" type="ORF">DS742_24610</name>
</gene>
<keyword evidence="1" id="KW-0812">Transmembrane</keyword>
<keyword evidence="3" id="KW-0067">ATP-binding</keyword>
<sequence>MLKCRYHKLLTLIGVAAFSEVSSIININFGLYRIFPQELFYFLTSLLMIWVLFQSSAGKKVMIAIFADGLGYTCNFVFLPLIQYISKNIMDGPAFHDLAYKLCDILTILLYSAILEWIGRKYSNLHGEITMAENLFLLILCFFTRQTVIYYGCSQFQHNNNLISNIIATAVAAGGVSLITFSCYYADRKLSLLLANEKNSILEKRIAAWQGEEKQLAGFRHDFKNHMLCLKNLLSMNKNQEAVKYLDCITGTVNSFYPEYSSGNAYADAVIREKLALARTWKIRLETDLIFPASDLINPADLCIILSNALDNALEACRKLTGQTDPPLIKAASCVRNSFLIIEITNPVPYARKLKTNQLHSTKKEPHLHGIGLSNIRDAAERCHGTMELSISEEVFHFYVILPLFAPSL</sequence>
<dbReference type="Gene3D" id="3.30.565.10">
    <property type="entry name" value="Histidine kinase-like ATPase, C-terminal domain"/>
    <property type="match status" value="1"/>
</dbReference>
<keyword evidence="3" id="KW-0547">Nucleotide-binding</keyword>
<dbReference type="OrthoDB" id="3173688at2"/>
<evidence type="ECO:0000256" key="1">
    <source>
        <dbReference type="SAM" id="Phobius"/>
    </source>
</evidence>
<accession>A0A3E2N5L1</accession>
<dbReference type="EMBL" id="QOHO01000096">
    <property type="protein sequence ID" value="RFZ76270.1"/>
    <property type="molecule type" value="Genomic_DNA"/>
</dbReference>
<dbReference type="PANTHER" id="PTHR40448:SF1">
    <property type="entry name" value="TWO-COMPONENT SENSOR HISTIDINE KINASE"/>
    <property type="match status" value="1"/>
</dbReference>
<dbReference type="CDD" id="cd16935">
    <property type="entry name" value="HATPase_AgrC-ComD-like"/>
    <property type="match status" value="1"/>
</dbReference>
<dbReference type="SUPFAM" id="SSF55874">
    <property type="entry name" value="ATPase domain of HSP90 chaperone/DNA topoisomerase II/histidine kinase"/>
    <property type="match status" value="1"/>
</dbReference>
<comment type="caution">
    <text evidence="3">The sequence shown here is derived from an EMBL/GenBank/DDBJ whole genome shotgun (WGS) entry which is preliminary data.</text>
</comment>
<evidence type="ECO:0000313" key="4">
    <source>
        <dbReference type="Proteomes" id="UP000260680"/>
    </source>
</evidence>